<dbReference type="GO" id="GO:0008870">
    <property type="term" value="F:galactoside O-acetyltransferase activity"/>
    <property type="evidence" value="ECO:0007669"/>
    <property type="project" value="TreeGrafter"/>
</dbReference>
<dbReference type="PROSITE" id="PS00101">
    <property type="entry name" value="HEXAPEP_TRANSFERASES"/>
    <property type="match status" value="1"/>
</dbReference>
<feature type="domain" description="Maltose/galactoside acetyltransferase" evidence="6">
    <location>
        <begin position="5"/>
        <end position="58"/>
    </location>
</feature>
<dbReference type="InterPro" id="IPR001451">
    <property type="entry name" value="Hexapep"/>
</dbReference>
<dbReference type="STRING" id="1423735.FC15_GL001444"/>
<accession>A0A0R1W4W8</accession>
<dbReference type="Gene3D" id="2.160.10.10">
    <property type="entry name" value="Hexapeptide repeat proteins"/>
    <property type="match status" value="1"/>
</dbReference>
<comment type="caution">
    <text evidence="7">The sequence shown here is derived from an EMBL/GenBank/DDBJ whole genome shotgun (WGS) entry which is preliminary data.</text>
</comment>
<dbReference type="AlphaFoldDB" id="A0A0R1W4W8"/>
<evidence type="ECO:0000256" key="3">
    <source>
        <dbReference type="ARBA" id="ARBA00022737"/>
    </source>
</evidence>
<dbReference type="SUPFAM" id="SSF51161">
    <property type="entry name" value="Trimeric LpxA-like enzymes"/>
    <property type="match status" value="1"/>
</dbReference>
<dbReference type="OrthoDB" id="9812571at2"/>
<dbReference type="PATRIC" id="fig|1423735.3.peg.1492"/>
<reference evidence="7 8" key="1">
    <citation type="journal article" date="2015" name="Genome Announc.">
        <title>Expanding the biotechnology potential of lactobacilli through comparative genomics of 213 strains and associated genera.</title>
        <authorList>
            <person name="Sun Z."/>
            <person name="Harris H.M."/>
            <person name="McCann A."/>
            <person name="Guo C."/>
            <person name="Argimon S."/>
            <person name="Zhang W."/>
            <person name="Yang X."/>
            <person name="Jeffery I.B."/>
            <person name="Cooney J.C."/>
            <person name="Kagawa T.F."/>
            <person name="Liu W."/>
            <person name="Song Y."/>
            <person name="Salvetti E."/>
            <person name="Wrobel A."/>
            <person name="Rasinkangas P."/>
            <person name="Parkhill J."/>
            <person name="Rea M.C."/>
            <person name="O'Sullivan O."/>
            <person name="Ritari J."/>
            <person name="Douillard F.P."/>
            <person name="Paul Ross R."/>
            <person name="Yang R."/>
            <person name="Briner A.E."/>
            <person name="Felis G.E."/>
            <person name="de Vos W.M."/>
            <person name="Barrangou R."/>
            <person name="Klaenhammer T.R."/>
            <person name="Caufield P.W."/>
            <person name="Cui Y."/>
            <person name="Zhang H."/>
            <person name="O'Toole P.W."/>
        </authorList>
    </citation>
    <scope>NUCLEOTIDE SEQUENCE [LARGE SCALE GENOMIC DNA]</scope>
    <source>
        <strain evidence="7 8">DSM 17758</strain>
    </source>
</reference>
<dbReference type="InterPro" id="IPR018357">
    <property type="entry name" value="Hexapep_transf_CS"/>
</dbReference>
<comment type="similarity">
    <text evidence="1 5">Belongs to the transferase hexapeptide repeat family.</text>
</comment>
<keyword evidence="2 5" id="KW-0808">Transferase</keyword>
<dbReference type="PANTHER" id="PTHR43017:SF1">
    <property type="entry name" value="ACETYLTRANSFERASE YJL218W-RELATED"/>
    <property type="match status" value="1"/>
</dbReference>
<dbReference type="FunFam" id="2.160.10.10:FF:000008">
    <property type="entry name" value="Maltose O-acetyltransferase"/>
    <property type="match status" value="1"/>
</dbReference>
<dbReference type="EMBL" id="AZFX01000038">
    <property type="protein sequence ID" value="KRM10467.1"/>
    <property type="molecule type" value="Genomic_DNA"/>
</dbReference>
<dbReference type="PANTHER" id="PTHR43017">
    <property type="entry name" value="GALACTOSIDE O-ACETYLTRANSFERASE"/>
    <property type="match status" value="1"/>
</dbReference>
<dbReference type="CDD" id="cd03357">
    <property type="entry name" value="LbH_MAT_GAT"/>
    <property type="match status" value="1"/>
</dbReference>
<keyword evidence="8" id="KW-1185">Reference proteome</keyword>
<dbReference type="Proteomes" id="UP000051315">
    <property type="component" value="Unassembled WGS sequence"/>
</dbReference>
<name>A0A0R1W4W8_9LACO</name>
<protein>
    <recommendedName>
        <fullName evidence="5">Acetyltransferase</fullName>
        <ecNumber evidence="5">2.3.1.-</ecNumber>
    </recommendedName>
</protein>
<dbReference type="EC" id="2.3.1.-" evidence="5"/>
<evidence type="ECO:0000313" key="8">
    <source>
        <dbReference type="Proteomes" id="UP000051315"/>
    </source>
</evidence>
<evidence type="ECO:0000256" key="1">
    <source>
        <dbReference type="ARBA" id="ARBA00007274"/>
    </source>
</evidence>
<evidence type="ECO:0000313" key="7">
    <source>
        <dbReference type="EMBL" id="KRM10467.1"/>
    </source>
</evidence>
<sequence>MTTEQDLMLAGKLYRSGDAEIAQLRQRAQGFTRRYNATTELNTVERKKLLAEYLDVPSNDAYIETPLHLDYGFNVHLGKNFYGNYELIILDTAAVTIGDNVMIGPRVSLLTAGHPTPVDIRNSGIEYGHPITIGNNVWIGGNVVVNPGVTIGDNSVIGSGSVITKDIPANTIAVGNPCHILREISDQDREIWERQAQEYHQLIG</sequence>
<dbReference type="InterPro" id="IPR039369">
    <property type="entry name" value="LacA-like"/>
</dbReference>
<evidence type="ECO:0000256" key="2">
    <source>
        <dbReference type="ARBA" id="ARBA00022679"/>
    </source>
</evidence>
<dbReference type="InterPro" id="IPR024688">
    <property type="entry name" value="Mac_dom"/>
</dbReference>
<dbReference type="RefSeq" id="WP_057824314.1">
    <property type="nucleotide sequence ID" value="NZ_AZFX01000038.1"/>
</dbReference>
<evidence type="ECO:0000256" key="5">
    <source>
        <dbReference type="RuleBase" id="RU367021"/>
    </source>
</evidence>
<dbReference type="Pfam" id="PF00132">
    <property type="entry name" value="Hexapep"/>
    <property type="match status" value="1"/>
</dbReference>
<dbReference type="Pfam" id="PF12464">
    <property type="entry name" value="Mac"/>
    <property type="match status" value="1"/>
</dbReference>
<keyword evidence="4 5" id="KW-0012">Acyltransferase</keyword>
<evidence type="ECO:0000259" key="6">
    <source>
        <dbReference type="SMART" id="SM01266"/>
    </source>
</evidence>
<organism evidence="7 8">
    <name type="scientific">Lapidilactobacillus concavus DSM 17758</name>
    <dbReference type="NCBI Taxonomy" id="1423735"/>
    <lineage>
        <taxon>Bacteria</taxon>
        <taxon>Bacillati</taxon>
        <taxon>Bacillota</taxon>
        <taxon>Bacilli</taxon>
        <taxon>Lactobacillales</taxon>
        <taxon>Lactobacillaceae</taxon>
        <taxon>Lapidilactobacillus</taxon>
    </lineage>
</organism>
<gene>
    <name evidence="7" type="ORF">FC15_GL001444</name>
</gene>
<dbReference type="InterPro" id="IPR011004">
    <property type="entry name" value="Trimer_LpxA-like_sf"/>
</dbReference>
<keyword evidence="3" id="KW-0677">Repeat</keyword>
<proteinExistence type="inferred from homology"/>
<dbReference type="SMART" id="SM01266">
    <property type="entry name" value="Mac"/>
    <property type="match status" value="1"/>
</dbReference>
<evidence type="ECO:0000256" key="4">
    <source>
        <dbReference type="ARBA" id="ARBA00023315"/>
    </source>
</evidence>